<feature type="compositionally biased region" description="Low complexity" evidence="1">
    <location>
        <begin position="30"/>
        <end position="39"/>
    </location>
</feature>
<sequence>MQHQFPDLHLEGKVVNSGGSDDRDAGRQPGVNNNVNYYGQVYSRKRKQNIK</sequence>
<dbReference type="EMBL" id="CAMAPF010000094">
    <property type="protein sequence ID" value="CAH9097601.1"/>
    <property type="molecule type" value="Genomic_DNA"/>
</dbReference>
<evidence type="ECO:0000313" key="3">
    <source>
        <dbReference type="Proteomes" id="UP001152523"/>
    </source>
</evidence>
<comment type="caution">
    <text evidence="2">The sequence shown here is derived from an EMBL/GenBank/DDBJ whole genome shotgun (WGS) entry which is preliminary data.</text>
</comment>
<evidence type="ECO:0000313" key="2">
    <source>
        <dbReference type="EMBL" id="CAH9097601.1"/>
    </source>
</evidence>
<protein>
    <submittedName>
        <fullName evidence="2">Uncharacterized protein</fullName>
    </submittedName>
</protein>
<feature type="region of interest" description="Disordered" evidence="1">
    <location>
        <begin position="1"/>
        <end position="51"/>
    </location>
</feature>
<proteinExistence type="predicted"/>
<dbReference type="Proteomes" id="UP001152523">
    <property type="component" value="Unassembled WGS sequence"/>
</dbReference>
<gene>
    <name evidence="2" type="ORF">CEPIT_LOCUS14116</name>
</gene>
<accession>A0AAV0DBI3</accession>
<feature type="compositionally biased region" description="Basic and acidic residues" evidence="1">
    <location>
        <begin position="1"/>
        <end position="12"/>
    </location>
</feature>
<keyword evidence="3" id="KW-1185">Reference proteome</keyword>
<evidence type="ECO:0000256" key="1">
    <source>
        <dbReference type="SAM" id="MobiDB-lite"/>
    </source>
</evidence>
<organism evidence="2 3">
    <name type="scientific">Cuscuta epithymum</name>
    <dbReference type="NCBI Taxonomy" id="186058"/>
    <lineage>
        <taxon>Eukaryota</taxon>
        <taxon>Viridiplantae</taxon>
        <taxon>Streptophyta</taxon>
        <taxon>Embryophyta</taxon>
        <taxon>Tracheophyta</taxon>
        <taxon>Spermatophyta</taxon>
        <taxon>Magnoliopsida</taxon>
        <taxon>eudicotyledons</taxon>
        <taxon>Gunneridae</taxon>
        <taxon>Pentapetalae</taxon>
        <taxon>asterids</taxon>
        <taxon>lamiids</taxon>
        <taxon>Solanales</taxon>
        <taxon>Convolvulaceae</taxon>
        <taxon>Cuscuteae</taxon>
        <taxon>Cuscuta</taxon>
        <taxon>Cuscuta subgen. Cuscuta</taxon>
    </lineage>
</organism>
<reference evidence="2" key="1">
    <citation type="submission" date="2022-07" db="EMBL/GenBank/DDBJ databases">
        <authorList>
            <person name="Macas J."/>
            <person name="Novak P."/>
            <person name="Neumann P."/>
        </authorList>
    </citation>
    <scope>NUCLEOTIDE SEQUENCE</scope>
</reference>
<name>A0AAV0DBI3_9ASTE</name>
<dbReference type="AlphaFoldDB" id="A0AAV0DBI3"/>